<dbReference type="SUPFAM" id="SSF52172">
    <property type="entry name" value="CheY-like"/>
    <property type="match status" value="1"/>
</dbReference>
<dbReference type="Pfam" id="PF00072">
    <property type="entry name" value="Response_reg"/>
    <property type="match status" value="1"/>
</dbReference>
<sequence>MWRVLVIEDDDDIAELVSIHLRDLGCDVNRVADGETGLQTALRHPFDLIVLDIMLPEMDGLEVCRKLRAQEISSPILMLTAKSEEIDKVLGLETGADDYLTKPFSIREFIARVKAIFRRAGFNGASADLPPANIVQLEDLTIDREKHKVLVKGSRVELTPKEYSLLVLMANHPGKSYSREDLLNLIWGYEFAGYEHTVNSHINRLRSKIEPDFSKPKYILTTWGVGYRFNDEIMREEISTR</sequence>
<dbReference type="FunFam" id="3.40.50.2300:FF:000001">
    <property type="entry name" value="DNA-binding response regulator PhoB"/>
    <property type="match status" value="1"/>
</dbReference>
<feature type="domain" description="OmpR/PhoB-type" evidence="11">
    <location>
        <begin position="132"/>
        <end position="231"/>
    </location>
</feature>
<evidence type="ECO:0000256" key="5">
    <source>
        <dbReference type="ARBA" id="ARBA00023125"/>
    </source>
</evidence>
<keyword evidence="2 8" id="KW-0597">Phosphoprotein</keyword>
<dbReference type="InterPro" id="IPR001867">
    <property type="entry name" value="OmpR/PhoB-type_DNA-bd"/>
</dbReference>
<evidence type="ECO:0000259" key="10">
    <source>
        <dbReference type="PROSITE" id="PS50110"/>
    </source>
</evidence>
<comment type="function">
    <text evidence="7">This protein is a positive regulator for the phosphate regulon. Transcription of this operon is positively regulated by PhoB and PhoR when phosphate is limited.</text>
</comment>
<evidence type="ECO:0000313" key="12">
    <source>
        <dbReference type="EMBL" id="AYB34908.1"/>
    </source>
</evidence>
<evidence type="ECO:0000256" key="7">
    <source>
        <dbReference type="ARBA" id="ARBA00024735"/>
    </source>
</evidence>
<dbReference type="Pfam" id="PF00486">
    <property type="entry name" value="Trans_reg_C"/>
    <property type="match status" value="1"/>
</dbReference>
<dbReference type="PANTHER" id="PTHR48111">
    <property type="entry name" value="REGULATOR OF RPOS"/>
    <property type="match status" value="1"/>
</dbReference>
<evidence type="ECO:0000256" key="1">
    <source>
        <dbReference type="ARBA" id="ARBA00013332"/>
    </source>
</evidence>
<feature type="domain" description="Response regulatory" evidence="10">
    <location>
        <begin position="3"/>
        <end position="117"/>
    </location>
</feature>
<keyword evidence="13" id="KW-1185">Reference proteome</keyword>
<evidence type="ECO:0000256" key="4">
    <source>
        <dbReference type="ARBA" id="ARBA00023015"/>
    </source>
</evidence>
<dbReference type="InterPro" id="IPR011006">
    <property type="entry name" value="CheY-like_superfamily"/>
</dbReference>
<name>A0A385T1C7_9BACT</name>
<proteinExistence type="predicted"/>
<evidence type="ECO:0000256" key="8">
    <source>
        <dbReference type="PROSITE-ProRule" id="PRU00169"/>
    </source>
</evidence>
<keyword evidence="3" id="KW-0902">Two-component regulatory system</keyword>
<reference evidence="13" key="1">
    <citation type="submission" date="2018-09" db="EMBL/GenBank/DDBJ databases">
        <title>Chryseolinea sp. KIS68-18 isolated from soil.</title>
        <authorList>
            <person name="Weon H.-Y."/>
            <person name="Kwon S.-W."/>
            <person name="Lee S.A."/>
        </authorList>
    </citation>
    <scope>NUCLEOTIDE SEQUENCE [LARGE SCALE GENOMIC DNA]</scope>
    <source>
        <strain evidence="13">KIS68-18</strain>
    </source>
</reference>
<dbReference type="FunFam" id="1.10.10.10:FF:000018">
    <property type="entry name" value="DNA-binding response regulator ResD"/>
    <property type="match status" value="1"/>
</dbReference>
<dbReference type="GO" id="GO:0005829">
    <property type="term" value="C:cytosol"/>
    <property type="evidence" value="ECO:0007669"/>
    <property type="project" value="TreeGrafter"/>
</dbReference>
<protein>
    <recommendedName>
        <fullName evidence="1">Phosphate regulon transcriptional regulatory protein PhoB</fullName>
    </recommendedName>
</protein>
<dbReference type="GO" id="GO:0032993">
    <property type="term" value="C:protein-DNA complex"/>
    <property type="evidence" value="ECO:0007669"/>
    <property type="project" value="TreeGrafter"/>
</dbReference>
<evidence type="ECO:0000256" key="3">
    <source>
        <dbReference type="ARBA" id="ARBA00023012"/>
    </source>
</evidence>
<dbReference type="SMART" id="SM00862">
    <property type="entry name" value="Trans_reg_C"/>
    <property type="match status" value="1"/>
</dbReference>
<dbReference type="InterPro" id="IPR036388">
    <property type="entry name" value="WH-like_DNA-bd_sf"/>
</dbReference>
<keyword evidence="5 9" id="KW-0238">DNA-binding</keyword>
<dbReference type="Gene3D" id="6.10.250.690">
    <property type="match status" value="1"/>
</dbReference>
<evidence type="ECO:0000256" key="9">
    <source>
        <dbReference type="PROSITE-ProRule" id="PRU01091"/>
    </source>
</evidence>
<dbReference type="SUPFAM" id="SSF46894">
    <property type="entry name" value="C-terminal effector domain of the bipartite response regulators"/>
    <property type="match status" value="1"/>
</dbReference>
<dbReference type="OrthoDB" id="9790442at2"/>
<keyword evidence="4" id="KW-0805">Transcription regulation</keyword>
<dbReference type="PROSITE" id="PS50110">
    <property type="entry name" value="RESPONSE_REGULATORY"/>
    <property type="match status" value="1"/>
</dbReference>
<organism evidence="12 13">
    <name type="scientific">Chryseolinea soli</name>
    <dbReference type="NCBI Taxonomy" id="2321403"/>
    <lineage>
        <taxon>Bacteria</taxon>
        <taxon>Pseudomonadati</taxon>
        <taxon>Bacteroidota</taxon>
        <taxon>Cytophagia</taxon>
        <taxon>Cytophagales</taxon>
        <taxon>Fulvivirgaceae</taxon>
        <taxon>Chryseolinea</taxon>
    </lineage>
</organism>
<dbReference type="Gene3D" id="3.40.50.2300">
    <property type="match status" value="1"/>
</dbReference>
<dbReference type="InterPro" id="IPR039420">
    <property type="entry name" value="WalR-like"/>
</dbReference>
<evidence type="ECO:0000313" key="13">
    <source>
        <dbReference type="Proteomes" id="UP000266183"/>
    </source>
</evidence>
<evidence type="ECO:0000259" key="11">
    <source>
        <dbReference type="PROSITE" id="PS51755"/>
    </source>
</evidence>
<dbReference type="GO" id="GO:0000156">
    <property type="term" value="F:phosphorelay response regulator activity"/>
    <property type="evidence" value="ECO:0007669"/>
    <property type="project" value="TreeGrafter"/>
</dbReference>
<gene>
    <name evidence="12" type="ORF">D4L85_31925</name>
</gene>
<dbReference type="KEGG" id="chk:D4L85_31925"/>
<dbReference type="GO" id="GO:0006355">
    <property type="term" value="P:regulation of DNA-templated transcription"/>
    <property type="evidence" value="ECO:0007669"/>
    <property type="project" value="InterPro"/>
</dbReference>
<keyword evidence="6" id="KW-0804">Transcription</keyword>
<dbReference type="GO" id="GO:0000976">
    <property type="term" value="F:transcription cis-regulatory region binding"/>
    <property type="evidence" value="ECO:0007669"/>
    <property type="project" value="TreeGrafter"/>
</dbReference>
<dbReference type="PANTHER" id="PTHR48111:SF1">
    <property type="entry name" value="TWO-COMPONENT RESPONSE REGULATOR ORR33"/>
    <property type="match status" value="1"/>
</dbReference>
<dbReference type="RefSeq" id="WP_119758161.1">
    <property type="nucleotide sequence ID" value="NZ_CP032382.1"/>
</dbReference>
<dbReference type="SMART" id="SM00448">
    <property type="entry name" value="REC"/>
    <property type="match status" value="1"/>
</dbReference>
<dbReference type="PROSITE" id="PS51755">
    <property type="entry name" value="OMPR_PHOB"/>
    <property type="match status" value="1"/>
</dbReference>
<evidence type="ECO:0000256" key="2">
    <source>
        <dbReference type="ARBA" id="ARBA00022553"/>
    </source>
</evidence>
<evidence type="ECO:0000256" key="6">
    <source>
        <dbReference type="ARBA" id="ARBA00023163"/>
    </source>
</evidence>
<dbReference type="InterPro" id="IPR016032">
    <property type="entry name" value="Sig_transdc_resp-reg_C-effctor"/>
</dbReference>
<dbReference type="Proteomes" id="UP000266183">
    <property type="component" value="Chromosome"/>
</dbReference>
<dbReference type="InterPro" id="IPR001789">
    <property type="entry name" value="Sig_transdc_resp-reg_receiver"/>
</dbReference>
<feature type="DNA-binding region" description="OmpR/PhoB-type" evidence="9">
    <location>
        <begin position="132"/>
        <end position="231"/>
    </location>
</feature>
<dbReference type="CDD" id="cd00383">
    <property type="entry name" value="trans_reg_C"/>
    <property type="match status" value="1"/>
</dbReference>
<dbReference type="Gene3D" id="1.10.10.10">
    <property type="entry name" value="Winged helix-like DNA-binding domain superfamily/Winged helix DNA-binding domain"/>
    <property type="match status" value="1"/>
</dbReference>
<feature type="modified residue" description="4-aspartylphosphate" evidence="8">
    <location>
        <position position="52"/>
    </location>
</feature>
<dbReference type="AlphaFoldDB" id="A0A385T1C7"/>
<accession>A0A385T1C7</accession>
<dbReference type="EMBL" id="CP032382">
    <property type="protein sequence ID" value="AYB34908.1"/>
    <property type="molecule type" value="Genomic_DNA"/>
</dbReference>